<dbReference type="SUPFAM" id="SSF49373">
    <property type="entry name" value="Invasin/intimin cell-adhesion fragments"/>
    <property type="match status" value="1"/>
</dbReference>
<feature type="chain" id="PRO_5046422151" description="Big-1 domain-containing protein" evidence="2">
    <location>
        <begin position="33"/>
        <end position="893"/>
    </location>
</feature>
<comment type="similarity">
    <text evidence="1">Belongs to the intimin/invasin family.</text>
</comment>
<dbReference type="InterPro" id="IPR003344">
    <property type="entry name" value="Big_1_dom"/>
</dbReference>
<dbReference type="Gene3D" id="2.60.40.10">
    <property type="entry name" value="Immunoglobulins"/>
    <property type="match status" value="1"/>
</dbReference>
<proteinExistence type="inferred from homology"/>
<accession>A0ABR6U7M3</accession>
<sequence>MNSSGIKRGLAVSAISALAVAGIPALASPASADVNDVINVAFEGPARNGSTGAGNGAIIVLETKGITELEAQNLTVVDNDLEGSANDATQTIGAVTVLDYREDDGTPAPAETNEFGNNDGFDEIVIQVPVTTTDVGDTAEFAVYLEEGGTAGVDATEPRAQLSIQTGGVPTTAEISPNSQTTAAGQQSAPYTVTLRDAGGRLTQLTGAENLDVTDSAPAAGTVTVTNDEITAGEILRGTTTFRATGNTEGAYTITVAGDTDTDGAGGDVADGPANLSSSAQLIVAKAVGTLTDDEVDIVTAADGWTGFGGGDYGVNSQDVPVRVDQTSIRIDIRSNTPAADANGTIVLTVASPNVTFGGQGSTTVSTTLDANGRGSLTITPDAGTVQEGDVVNIDGGGLDLQLDFQRGTVSEVNAEAETYVSKIDGTVDITVVTTDQFGLPAAGAFVEAQRTGANTDAQPQARKATDANGRATFTFTDVNATNGSTDTVTFRAFRDQFAANPIDPDGDSNFAEHFDTATIRYTTDGQGSDFNLSLDNVNTGSPTYDPTTVSVVPFSDTNTSNTPANGVNDDEVVELAIAGGDNGAPATVTVDNGALILRNGETRLSEGAASERIVLPESNAPQSIRIVGTKSGLTTVTVTSGGRTKTAQFTVTAQTDPTQARNVTVSAQDDEVAQGEQQATFIAVVTDAFGNPLRGYPVGALNIQVSGPGAFQDSDATTNPAGEARINVRLDDDAEGPVTIRVQGLNPGGNTNQFGAAENQLDPTAAAGSAQGLSASSNVTEATVNVIPGEGPDTPPATIVATATGSNRASDGYDRIRVSVDKPEAAADAAVELYKVNAQGKVRRVKTKSLNSNGRATFVRKDLNGKKSSKYFAKVRPTDTSKGDRTKAVFIK</sequence>
<protein>
    <recommendedName>
        <fullName evidence="3">Big-1 domain-containing protein</fullName>
    </recommendedName>
</protein>
<evidence type="ECO:0000256" key="2">
    <source>
        <dbReference type="SAM" id="SignalP"/>
    </source>
</evidence>
<feature type="domain" description="Big-1" evidence="3">
    <location>
        <begin position="668"/>
        <end position="745"/>
    </location>
</feature>
<dbReference type="Proteomes" id="UP000604001">
    <property type="component" value="Unassembled WGS sequence"/>
</dbReference>
<dbReference type="EMBL" id="JACMYC010000004">
    <property type="protein sequence ID" value="MBC2960434.1"/>
    <property type="molecule type" value="Genomic_DNA"/>
</dbReference>
<feature type="signal peptide" evidence="2">
    <location>
        <begin position="1"/>
        <end position="32"/>
    </location>
</feature>
<dbReference type="RefSeq" id="WP_186345686.1">
    <property type="nucleotide sequence ID" value="NZ_BMMR01000001.1"/>
</dbReference>
<reference evidence="4 5" key="1">
    <citation type="submission" date="2020-08" db="EMBL/GenBank/DDBJ databases">
        <title>novel species in genus Nocardioides.</title>
        <authorList>
            <person name="Zhang G."/>
        </authorList>
    </citation>
    <scope>NUCLEOTIDE SEQUENCE [LARGE SCALE GENOMIC DNA]</scope>
    <source>
        <strain evidence="4 5">SC8A-24</strain>
    </source>
</reference>
<evidence type="ECO:0000256" key="1">
    <source>
        <dbReference type="ARBA" id="ARBA00010116"/>
    </source>
</evidence>
<organism evidence="4 5">
    <name type="scientific">Nocardioides deserti</name>
    <dbReference type="NCBI Taxonomy" id="1588644"/>
    <lineage>
        <taxon>Bacteria</taxon>
        <taxon>Bacillati</taxon>
        <taxon>Actinomycetota</taxon>
        <taxon>Actinomycetes</taxon>
        <taxon>Propionibacteriales</taxon>
        <taxon>Nocardioidaceae</taxon>
        <taxon>Nocardioides</taxon>
    </lineage>
</organism>
<dbReference type="InterPro" id="IPR008964">
    <property type="entry name" value="Invasin/intimin_cell_adhesion"/>
</dbReference>
<comment type="caution">
    <text evidence="4">The sequence shown here is derived from an EMBL/GenBank/DDBJ whole genome shotgun (WGS) entry which is preliminary data.</text>
</comment>
<name>A0ABR6U7M3_9ACTN</name>
<keyword evidence="2" id="KW-0732">Signal</keyword>
<dbReference type="Pfam" id="PF02369">
    <property type="entry name" value="Big_1"/>
    <property type="match status" value="1"/>
</dbReference>
<keyword evidence="5" id="KW-1185">Reference proteome</keyword>
<dbReference type="InterPro" id="IPR013783">
    <property type="entry name" value="Ig-like_fold"/>
</dbReference>
<evidence type="ECO:0000313" key="4">
    <source>
        <dbReference type="EMBL" id="MBC2960434.1"/>
    </source>
</evidence>
<gene>
    <name evidence="4" type="ORF">H7344_09020</name>
</gene>
<evidence type="ECO:0000259" key="3">
    <source>
        <dbReference type="Pfam" id="PF02369"/>
    </source>
</evidence>
<evidence type="ECO:0000313" key="5">
    <source>
        <dbReference type="Proteomes" id="UP000604001"/>
    </source>
</evidence>